<comment type="caution">
    <text evidence="1">The sequence shown here is derived from an EMBL/GenBank/DDBJ whole genome shotgun (WGS) entry which is preliminary data.</text>
</comment>
<dbReference type="RefSeq" id="WP_188223737.1">
    <property type="nucleotide sequence ID" value="NZ_JACVXD010000005.1"/>
</dbReference>
<keyword evidence="2" id="KW-1185">Reference proteome</keyword>
<reference evidence="1 2" key="1">
    <citation type="journal article" date="2018" name="J. Microbiol.">
        <title>Aestuariibaculum marinum sp. nov., a marine bacterium isolated from seawater in South Korea.</title>
        <authorList>
            <person name="Choi J."/>
            <person name="Lee D."/>
            <person name="Jang J.H."/>
            <person name="Cha S."/>
            <person name="Seo T."/>
        </authorList>
    </citation>
    <scope>NUCLEOTIDE SEQUENCE [LARGE SCALE GENOMIC DNA]</scope>
    <source>
        <strain evidence="1 2">IP7</strain>
    </source>
</reference>
<organism evidence="1 2">
    <name type="scientific">Aestuariibaculum marinum</name>
    <dbReference type="NCBI Taxonomy" id="2683592"/>
    <lineage>
        <taxon>Bacteria</taxon>
        <taxon>Pseudomonadati</taxon>
        <taxon>Bacteroidota</taxon>
        <taxon>Flavobacteriia</taxon>
        <taxon>Flavobacteriales</taxon>
        <taxon>Flavobacteriaceae</taxon>
    </lineage>
</organism>
<dbReference type="InterPro" id="IPR036890">
    <property type="entry name" value="HATPase_C_sf"/>
</dbReference>
<dbReference type="SUPFAM" id="SSF55874">
    <property type="entry name" value="ATPase domain of HSP90 chaperone/DNA topoisomerase II/histidine kinase"/>
    <property type="match status" value="1"/>
</dbReference>
<dbReference type="Proteomes" id="UP000621516">
    <property type="component" value="Unassembled WGS sequence"/>
</dbReference>
<evidence type="ECO:0000313" key="2">
    <source>
        <dbReference type="Proteomes" id="UP000621516"/>
    </source>
</evidence>
<protein>
    <recommendedName>
        <fullName evidence="3">Protein NO VEIN C-terminal domain-containing protein</fullName>
    </recommendedName>
</protein>
<evidence type="ECO:0000313" key="1">
    <source>
        <dbReference type="EMBL" id="MBD0824436.1"/>
    </source>
</evidence>
<gene>
    <name evidence="1" type="ORF">ICJ85_10455</name>
</gene>
<dbReference type="NCBIfam" id="NF047352">
    <property type="entry name" value="P_loop_sacsin"/>
    <property type="match status" value="1"/>
</dbReference>
<dbReference type="EMBL" id="JACVXD010000005">
    <property type="protein sequence ID" value="MBD0824436.1"/>
    <property type="molecule type" value="Genomic_DNA"/>
</dbReference>
<proteinExistence type="predicted"/>
<evidence type="ECO:0008006" key="3">
    <source>
        <dbReference type="Google" id="ProtNLM"/>
    </source>
</evidence>
<sequence length="1562" mass="181885">MKIKSAKSFRNWYKNLTPARRNANQYWDENFIGAQHNELSGFFTMYHGDKTKVYDFLRKEVEMAEDGQAIYEFVQNAADSNSTLFNMFYDENYLAVINNGDVFSKEGIKSILNIGQSYGKEDPDKIGRYGIGFKLVHRLVGKSSGLDELLNKDNEGYRGPLLFSWSERQQFENFLSTKEFDYVNFEDTSAPWLLKILITNFPAQPEENVKDISYQDIEPFSIDELQDFQAFLLSCYDKIDVDNLDSGTIFFLKLGEGKFDYLERQKQEYLNGLSTSMHFLKSLKTLTVNDTMISKDQNAAKWIDVVIPNGSEEFKSIGLTEVRDQDSDAKFKICYGHNTITASEIKKHPNIYKYFPAVKEVNNLSFVIHSNLFELSSNRQNLTETPVNKNLLTLLSKELETKMDVFKVNNRESFKNLFLSILMSDTPSGSSGNGWQNEYFYKNLLAYIKQNIPTKNGYCKNPDYVIINKLNIVLNLADFGLSHFEWFEWENQEDQMLINEALNSEKLGLKSWDIRDIIEQANLESVNNWIKSAAPETYKAFLKELEASQIRRLTGEKLSQIKLFKFSNGEFFAFNDVVTQRSNLGKTSFKFTNYFFSNRKTAEIKNELIKIEMVVSEICIEEYPNIFSSMTQPEDKMYYVSIAEKCKSNTLSSSEKERLFKNLINEKTKFDNVGNESFKELCLFFDANNEIQPLSKLIDQHATVPLWLNDFKIKKEEYFSELQPFLISEPEDLFNEIYQPNKDDIVSRLTEASEIKTLIKLYKDNQEEFFKEFIIVATENGFSLKEKTSETYQVQSPDKEVREFIEKNCLSNLFVLPQEFVAHRDDEGIAKLDVLHTLILEFVDVDEYKEDLVKILKYTAKFKFLQSLSEIKFNSNKLYTIEDYEYEILNLACKEYNDSNSQNFRDRVIIENGDITLKLSDIPPFTDDISINGKTLKLSDILPDIYKNSSILKGLLDKFLDLGLPEDKLLALFGIDEETNYQDIFQLLTNNYEVLQDEHQLAFVLLYGLYIEDIDFSLINVLNTNEEVTTLECDKYLVANSFIDQEEILHSKYSSVTKYFNDFPIKIGYASNLLIMEEPYFEKGNFRCSYLLEELNEEQKLCLVKYLFKTWNEDKESFKEVDWSKINNKSTEKVLGFMPKHAVYPNKYARKEEQLPAFITDWIAGDKHEISFIQDFGVWTEKSVLVDLRKFLMGETREFKNSRIPQETRFNDDEQVLFDTFEWLKEKGIELSTEEQFETFNKMITTINENRTNYGDLVIEDNVDKKFDIDRLKENSSEWKVINDFSICLYNGQMPVTVRLDEIDDYVFYRYDDEDYAVDNNSIYINENADKKDVLQLVASVKENKFSFEELWQLFGNHSGEAEELKKEIDTLKDVIKHGSGAMLGSAVDGSLSKNDQIEANNEAKEIVKERLEQEGYKFTMGLNGYSTVDGVFKNGNEFPLVVKSYAWNKEPFKVGANEWIQLMKPNSMFWVHFGGRKLGCIKLNELLRKQDKMTISFSTENLDFENRLENFAELLHYFSGVHFNFDSLVAENYSVAEDLEDYSFSSRKVEDDLSSDDESLL</sequence>
<name>A0A8J6QBC4_9FLAO</name>
<accession>A0A8J6QBC4</accession>